<evidence type="ECO:0000313" key="5">
    <source>
        <dbReference type="Proteomes" id="UP000000663"/>
    </source>
</evidence>
<dbReference type="Proteomes" id="UP000000663">
    <property type="component" value="Chromosome"/>
</dbReference>
<dbReference type="InterPro" id="IPR032696">
    <property type="entry name" value="SQ_cyclase_C"/>
</dbReference>
<keyword evidence="5" id="KW-1185">Reference proteome</keyword>
<keyword evidence="1" id="KW-0677">Repeat</keyword>
<name>Q0W133_METAR</name>
<organism evidence="4 5">
    <name type="scientific">Methanocella arvoryzae (strain DSM 22066 / NBRC 105507 / MRE50)</name>
    <dbReference type="NCBI Taxonomy" id="351160"/>
    <lineage>
        <taxon>Archaea</taxon>
        <taxon>Methanobacteriati</taxon>
        <taxon>Methanobacteriota</taxon>
        <taxon>Stenosarchaea group</taxon>
        <taxon>Methanomicrobia</taxon>
        <taxon>Methanocellales</taxon>
        <taxon>Methanocellaceae</taxon>
        <taxon>Methanocella</taxon>
    </lineage>
</organism>
<evidence type="ECO:0008006" key="6">
    <source>
        <dbReference type="Google" id="ProtNLM"/>
    </source>
</evidence>
<dbReference type="Pfam" id="PF00432">
    <property type="entry name" value="Prenyltrans"/>
    <property type="match status" value="1"/>
</dbReference>
<dbReference type="SUPFAM" id="SSF48239">
    <property type="entry name" value="Terpenoid cyclases/Protein prenyltransferases"/>
    <property type="match status" value="1"/>
</dbReference>
<dbReference type="EMBL" id="AM114193">
    <property type="protein sequence ID" value="CAJ37910.1"/>
    <property type="molecule type" value="Genomic_DNA"/>
</dbReference>
<dbReference type="AlphaFoldDB" id="Q0W133"/>
<dbReference type="InterPro" id="IPR008930">
    <property type="entry name" value="Terpenoid_cyclase/PrenylTrfase"/>
</dbReference>
<dbReference type="eggNOG" id="arCOG03396">
    <property type="taxonomic scope" value="Archaea"/>
</dbReference>
<dbReference type="PATRIC" id="fig|351160.9.peg.374"/>
<proteinExistence type="predicted"/>
<dbReference type="KEGG" id="rci:RRC149"/>
<dbReference type="GeneID" id="5145736"/>
<gene>
    <name evidence="4" type="ORF">RRC149</name>
</gene>
<dbReference type="RefSeq" id="WP_012034684.1">
    <property type="nucleotide sequence ID" value="NC_009464.1"/>
</dbReference>
<dbReference type="CDD" id="cd00688">
    <property type="entry name" value="ISOPREN_C2_like"/>
    <property type="match status" value="1"/>
</dbReference>
<dbReference type="STRING" id="351160.RRC149"/>
<evidence type="ECO:0000256" key="1">
    <source>
        <dbReference type="ARBA" id="ARBA00022737"/>
    </source>
</evidence>
<dbReference type="GO" id="GO:0003824">
    <property type="term" value="F:catalytic activity"/>
    <property type="evidence" value="ECO:0007669"/>
    <property type="project" value="InterPro"/>
</dbReference>
<dbReference type="Gene3D" id="1.50.10.20">
    <property type="match status" value="1"/>
</dbReference>
<protein>
    <recommendedName>
        <fullName evidence="6">Squalene cyclase C-terminal domain-containing protein</fullName>
    </recommendedName>
</protein>
<evidence type="ECO:0000259" key="2">
    <source>
        <dbReference type="Pfam" id="PF00432"/>
    </source>
</evidence>
<dbReference type="InterPro" id="IPR001330">
    <property type="entry name" value="Prenyltrans"/>
</dbReference>
<feature type="domain" description="Squalene cyclase C-terminal" evidence="3">
    <location>
        <begin position="76"/>
        <end position="136"/>
    </location>
</feature>
<evidence type="ECO:0000259" key="3">
    <source>
        <dbReference type="Pfam" id="PF13243"/>
    </source>
</evidence>
<dbReference type="Pfam" id="PF13243">
    <property type="entry name" value="SQHop_cyclase_C"/>
    <property type="match status" value="1"/>
</dbReference>
<evidence type="ECO:0000313" key="4">
    <source>
        <dbReference type="EMBL" id="CAJ37910.1"/>
    </source>
</evidence>
<accession>Q0W133</accession>
<sequence>MSQTVDLAVRYLTQAQNSDGSWGSGDPMVSARAIYALKDCEGSEAVIERGIAYLESCQQPDGHFPPKTQMYTDAATTAYALVALNQYSYSKASKLVSRGLIWLMEHQQPDGSWSGHNTNKNAYTTSLCLRALYTFYLTGISRYRKGVTHVMEKMAEPGFFDEPVSHVYAPVLNMHRIGYLMPEVREAFVNYATEHIDLSMKAGKIVDVAYLCGTLAALDEEDMARQCADYLAGARNSDGGYGKETGQASDPNWTALVMLALENRL</sequence>
<feature type="domain" description="Prenyltransferase alpha-alpha toroid" evidence="2">
    <location>
        <begin position="210"/>
        <end position="249"/>
    </location>
</feature>
<reference evidence="4 5" key="1">
    <citation type="journal article" date="2006" name="Science">
        <title>Genome of rice cluster I archaea -- the key methane producers in the rice rhizosphere.</title>
        <authorList>
            <person name="Erkel C."/>
            <person name="Kube M."/>
            <person name="Reinhardt R."/>
            <person name="Liesack W."/>
        </authorList>
    </citation>
    <scope>NUCLEOTIDE SEQUENCE [LARGE SCALE GENOMIC DNA]</scope>
    <source>
        <strain evidence="5">DSM 22066 / NBRC 105507 / MRE50</strain>
    </source>
</reference>